<dbReference type="PANTHER" id="PTHR15069">
    <property type="entry name" value="PROTEASOME ASSEMBLY CHAPERONE 1"/>
    <property type="match status" value="1"/>
</dbReference>
<evidence type="ECO:0000313" key="4">
    <source>
        <dbReference type="Proteomes" id="UP000504631"/>
    </source>
</evidence>
<dbReference type="GeneID" id="117230926"/>
<dbReference type="PANTHER" id="PTHR15069:SF1">
    <property type="entry name" value="PROTEASOME ASSEMBLY CHAPERONE 1"/>
    <property type="match status" value="1"/>
</dbReference>
<dbReference type="GO" id="GO:0005783">
    <property type="term" value="C:endoplasmic reticulum"/>
    <property type="evidence" value="ECO:0007669"/>
    <property type="project" value="InterPro"/>
</dbReference>
<dbReference type="RefSeq" id="XP_033344733.1">
    <property type="nucleotide sequence ID" value="XM_033488842.1"/>
</dbReference>
<protein>
    <recommendedName>
        <fullName evidence="2">Proteasome assembly chaperone 1</fullName>
    </recommendedName>
</protein>
<keyword evidence="4" id="KW-1185">Reference proteome</keyword>
<dbReference type="GO" id="GO:0070628">
    <property type="term" value="F:proteasome binding"/>
    <property type="evidence" value="ECO:0007669"/>
    <property type="project" value="TreeGrafter"/>
</dbReference>
<dbReference type="Proteomes" id="UP000504631">
    <property type="component" value="Unplaced"/>
</dbReference>
<gene>
    <name evidence="5" type="primary">LOC117230926</name>
</gene>
<keyword evidence="5" id="KW-0647">Proteasome</keyword>
<accession>A0A6J3JVH2</accession>
<sequence length="239" mass="26971">MASFFGEVVFPVSRAFWDDEEENKATDCSVNQPEFFVHWLKTKPSSIDTLIVIEGEMLIDFVKECLCPNSEEVCFVEDEKQKKIYTTYQVTNDIYLGIVSPHFDVKLSGKFVEEMGDIISSAKSIICITCCHISNFKKKDIPTVPSFLRMLTTKSGENICKSKEPYLEQPNIIYGVTAGVLSYAQIMELSAVLYVLYTDSIVLDSLSAEPLLKLLANYAPLHTVTFSGKNFFNKGNLYM</sequence>
<dbReference type="Pfam" id="PF16094">
    <property type="entry name" value="PAC1"/>
    <property type="match status" value="1"/>
</dbReference>
<dbReference type="InterPro" id="IPR016565">
    <property type="entry name" value="Proteasome_assmbl_chp_1"/>
</dbReference>
<evidence type="ECO:0000256" key="2">
    <source>
        <dbReference type="ARBA" id="ARBA00019180"/>
    </source>
</evidence>
<evidence type="ECO:0000313" key="5">
    <source>
        <dbReference type="RefSeq" id="XP_033344733.1"/>
    </source>
</evidence>
<proteinExistence type="inferred from homology"/>
<organism evidence="4 5">
    <name type="scientific">Bombus vosnesenskii</name>
    <dbReference type="NCBI Taxonomy" id="207650"/>
    <lineage>
        <taxon>Eukaryota</taxon>
        <taxon>Metazoa</taxon>
        <taxon>Ecdysozoa</taxon>
        <taxon>Arthropoda</taxon>
        <taxon>Hexapoda</taxon>
        <taxon>Insecta</taxon>
        <taxon>Pterygota</taxon>
        <taxon>Neoptera</taxon>
        <taxon>Endopterygota</taxon>
        <taxon>Hymenoptera</taxon>
        <taxon>Apocrita</taxon>
        <taxon>Aculeata</taxon>
        <taxon>Apoidea</taxon>
        <taxon>Anthophila</taxon>
        <taxon>Apidae</taxon>
        <taxon>Bombus</taxon>
        <taxon>Pyrobombus</taxon>
    </lineage>
</organism>
<dbReference type="GO" id="GO:0080129">
    <property type="term" value="P:proteasome core complex assembly"/>
    <property type="evidence" value="ECO:0007669"/>
    <property type="project" value="TreeGrafter"/>
</dbReference>
<evidence type="ECO:0000256" key="3">
    <source>
        <dbReference type="ARBA" id="ARBA00023186"/>
    </source>
</evidence>
<dbReference type="KEGG" id="bvk:117230926"/>
<keyword evidence="3" id="KW-0143">Chaperone</keyword>
<evidence type="ECO:0000256" key="1">
    <source>
        <dbReference type="ARBA" id="ARBA00005261"/>
    </source>
</evidence>
<name>A0A6J3JVH2_9HYME</name>
<comment type="similarity">
    <text evidence="1">Belongs to the PSMG1 family.</text>
</comment>
<dbReference type="CTD" id="8624"/>
<dbReference type="GO" id="GO:0000502">
    <property type="term" value="C:proteasome complex"/>
    <property type="evidence" value="ECO:0007669"/>
    <property type="project" value="UniProtKB-KW"/>
</dbReference>
<dbReference type="AlphaFoldDB" id="A0A6J3JVH2"/>
<reference evidence="5" key="1">
    <citation type="submission" date="2025-08" db="UniProtKB">
        <authorList>
            <consortium name="RefSeq"/>
        </authorList>
    </citation>
    <scope>IDENTIFICATION</scope>
    <source>
        <tissue evidence="5">Muscle</tissue>
    </source>
</reference>